<name>A0A1C4AUJ6_9LACO</name>
<dbReference type="InterPro" id="IPR050275">
    <property type="entry name" value="PGM_Phosphatase"/>
</dbReference>
<dbReference type="STRING" id="1505725.GA0061074_10732"/>
<feature type="binding site" evidence="2">
    <location>
        <begin position="8"/>
        <end position="15"/>
    </location>
    <ligand>
        <name>substrate</name>
    </ligand>
</feature>
<dbReference type="EMBL" id="FMAO01000007">
    <property type="protein sequence ID" value="SCB98330.1"/>
    <property type="molecule type" value="Genomic_DNA"/>
</dbReference>
<dbReference type="InterPro" id="IPR013078">
    <property type="entry name" value="His_Pase_superF_clade-1"/>
</dbReference>
<dbReference type="SUPFAM" id="SSF53254">
    <property type="entry name" value="Phosphoglycerate mutase-like"/>
    <property type="match status" value="1"/>
</dbReference>
<reference evidence="4" key="1">
    <citation type="submission" date="2016-08" db="EMBL/GenBank/DDBJ databases">
        <authorList>
            <person name="Varghese N."/>
            <person name="Submissions Spin"/>
        </authorList>
    </citation>
    <scope>NUCLEOTIDE SEQUENCE [LARGE SCALE GENOMIC DNA]</scope>
    <source>
        <strain evidence="4">R-53094</strain>
    </source>
</reference>
<evidence type="ECO:0000256" key="1">
    <source>
        <dbReference type="PIRSR" id="PIRSR613078-1"/>
    </source>
</evidence>
<keyword evidence="4" id="KW-1185">Reference proteome</keyword>
<feature type="binding site" evidence="2">
    <location>
        <position position="61"/>
    </location>
    <ligand>
        <name>substrate</name>
    </ligand>
</feature>
<dbReference type="SMART" id="SM00855">
    <property type="entry name" value="PGAM"/>
    <property type="match status" value="1"/>
</dbReference>
<dbReference type="Gene3D" id="3.40.50.1240">
    <property type="entry name" value="Phosphoglycerate mutase-like"/>
    <property type="match status" value="1"/>
</dbReference>
<proteinExistence type="predicted"/>
<evidence type="ECO:0000313" key="3">
    <source>
        <dbReference type="EMBL" id="SCB98330.1"/>
    </source>
</evidence>
<feature type="active site" description="Proton donor/acceptor" evidence="1">
    <location>
        <position position="85"/>
    </location>
</feature>
<dbReference type="OrthoDB" id="9782128at2"/>
<feature type="binding site" evidence="2">
    <location>
        <begin position="85"/>
        <end position="88"/>
    </location>
    <ligand>
        <name>substrate</name>
    </ligand>
</feature>
<evidence type="ECO:0000313" key="4">
    <source>
        <dbReference type="Proteomes" id="UP000199268"/>
    </source>
</evidence>
<gene>
    <name evidence="3" type="ORF">GA0061074_10732</name>
</gene>
<accession>A0A1C4AUJ6</accession>
<sequence length="205" mass="23184">MTTFYFVRHGQTLANASGLKQGQINTENTVLNNVGIEQVTTLAKHFDIQFAQHLIASPLNRTQQTATLLNETAQLPLQTDRRLLEISYGQWDGKSNQKLMAAYPEVFDDILQDVLPEYIKYATAGETFEQVVARVQSFLDDMTQKYPDDNVVVVTHGFTIKAVIMAVFGINDMTIRLPEPANASLTKLTQTISGHKYLYFFNQQY</sequence>
<dbReference type="GO" id="GO:0005737">
    <property type="term" value="C:cytoplasm"/>
    <property type="evidence" value="ECO:0007669"/>
    <property type="project" value="TreeGrafter"/>
</dbReference>
<dbReference type="RefSeq" id="WP_092462734.1">
    <property type="nucleotide sequence ID" value="NZ_BJEE01000006.1"/>
</dbReference>
<protein>
    <submittedName>
        <fullName evidence="3">Probable phosphoglycerate mutase</fullName>
    </submittedName>
</protein>
<organism evidence="3 4">
    <name type="scientific">Weissella bombi</name>
    <dbReference type="NCBI Taxonomy" id="1505725"/>
    <lineage>
        <taxon>Bacteria</taxon>
        <taxon>Bacillati</taxon>
        <taxon>Bacillota</taxon>
        <taxon>Bacilli</taxon>
        <taxon>Lactobacillales</taxon>
        <taxon>Lactobacillaceae</taxon>
        <taxon>Weissella</taxon>
    </lineage>
</organism>
<dbReference type="GO" id="GO:0016791">
    <property type="term" value="F:phosphatase activity"/>
    <property type="evidence" value="ECO:0007669"/>
    <property type="project" value="TreeGrafter"/>
</dbReference>
<dbReference type="Proteomes" id="UP000199268">
    <property type="component" value="Unassembled WGS sequence"/>
</dbReference>
<dbReference type="PANTHER" id="PTHR48100">
    <property type="entry name" value="BROAD-SPECIFICITY PHOSPHATASE YOR283W-RELATED"/>
    <property type="match status" value="1"/>
</dbReference>
<feature type="active site" description="Tele-phosphohistidine intermediate" evidence="1">
    <location>
        <position position="9"/>
    </location>
</feature>
<dbReference type="AlphaFoldDB" id="A0A1C4AUJ6"/>
<dbReference type="Pfam" id="PF00300">
    <property type="entry name" value="His_Phos_1"/>
    <property type="match status" value="1"/>
</dbReference>
<dbReference type="InterPro" id="IPR029033">
    <property type="entry name" value="His_PPase_superfam"/>
</dbReference>
<dbReference type="PANTHER" id="PTHR48100:SF1">
    <property type="entry name" value="HISTIDINE PHOSPHATASE FAMILY PROTEIN-RELATED"/>
    <property type="match status" value="1"/>
</dbReference>
<evidence type="ECO:0000256" key="2">
    <source>
        <dbReference type="PIRSR" id="PIRSR613078-2"/>
    </source>
</evidence>
<dbReference type="CDD" id="cd07067">
    <property type="entry name" value="HP_PGM_like"/>
    <property type="match status" value="1"/>
</dbReference>